<evidence type="ECO:0000313" key="2">
    <source>
        <dbReference type="Proteomes" id="UP001596337"/>
    </source>
</evidence>
<keyword evidence="2" id="KW-1185">Reference proteome</keyword>
<comment type="caution">
    <text evidence="1">The sequence shown here is derived from an EMBL/GenBank/DDBJ whole genome shotgun (WGS) entry which is preliminary data.</text>
</comment>
<sequence length="205" mass="22943">MAWAPDYVTDTQLKSFVRIDDTDDDAEIAFAITAASRAIDRSTNRQFGQADTAVERFYTAEWDCDRGRWVIEIDDLMTTTGLLIDYDVDDDETYSASIDDYRLQPVNAAAESRPWTRIVVHPNSTNKPSTGENRTRVTAQFGWTSVPTTIKQACLLQASRFLARREAPFGVAGSPDLGSEVRLLAKLDPDVAVMVGPYRRWWAAA</sequence>
<reference evidence="2" key="1">
    <citation type="journal article" date="2019" name="Int. J. Syst. Evol. Microbiol.">
        <title>The Global Catalogue of Microorganisms (GCM) 10K type strain sequencing project: providing services to taxonomists for standard genome sequencing and annotation.</title>
        <authorList>
            <consortium name="The Broad Institute Genomics Platform"/>
            <consortium name="The Broad Institute Genome Sequencing Center for Infectious Disease"/>
            <person name="Wu L."/>
            <person name="Ma J."/>
        </authorList>
    </citation>
    <scope>NUCLEOTIDE SEQUENCE [LARGE SCALE GENOMIC DNA]</scope>
    <source>
        <strain evidence="2">KCTC 32255</strain>
    </source>
</reference>
<dbReference type="EMBL" id="JBHSXX010000001">
    <property type="protein sequence ID" value="MFC6867568.1"/>
    <property type="molecule type" value="Genomic_DNA"/>
</dbReference>
<dbReference type="Proteomes" id="UP001596337">
    <property type="component" value="Unassembled WGS sequence"/>
</dbReference>
<name>A0ABW2BXF6_9PSEU</name>
<accession>A0ABW2BXF6</accession>
<protein>
    <recommendedName>
        <fullName evidence="3">Phage gp6-like head-tail connector protein</fullName>
    </recommendedName>
</protein>
<gene>
    <name evidence="1" type="ORF">ACFQGD_10440</name>
</gene>
<organism evidence="1 2">
    <name type="scientific">Haloechinothrix salitolerans</name>
    <dbReference type="NCBI Taxonomy" id="926830"/>
    <lineage>
        <taxon>Bacteria</taxon>
        <taxon>Bacillati</taxon>
        <taxon>Actinomycetota</taxon>
        <taxon>Actinomycetes</taxon>
        <taxon>Pseudonocardiales</taxon>
        <taxon>Pseudonocardiaceae</taxon>
        <taxon>Haloechinothrix</taxon>
    </lineage>
</organism>
<evidence type="ECO:0000313" key="1">
    <source>
        <dbReference type="EMBL" id="MFC6867568.1"/>
    </source>
</evidence>
<dbReference type="Gene3D" id="1.10.3230.30">
    <property type="entry name" value="Phage gp6-like head-tail connector protein"/>
    <property type="match status" value="1"/>
</dbReference>
<dbReference type="RefSeq" id="WP_345400023.1">
    <property type="nucleotide sequence ID" value="NZ_BAABLA010000096.1"/>
</dbReference>
<dbReference type="CDD" id="cd08054">
    <property type="entry name" value="gp6"/>
    <property type="match status" value="1"/>
</dbReference>
<proteinExistence type="predicted"/>
<evidence type="ECO:0008006" key="3">
    <source>
        <dbReference type="Google" id="ProtNLM"/>
    </source>
</evidence>